<comment type="subcellular location">
    <subcellularLocation>
        <location evidence="1">Cell membrane</location>
        <topology evidence="1">Multi-pass membrane protein</topology>
    </subcellularLocation>
</comment>
<dbReference type="InterPro" id="IPR026022">
    <property type="entry name" value="PhoU_dom"/>
</dbReference>
<evidence type="ECO:0000256" key="5">
    <source>
        <dbReference type="ARBA" id="ARBA00023136"/>
    </source>
</evidence>
<reference evidence="8" key="1">
    <citation type="submission" date="2019-08" db="EMBL/GenBank/DDBJ databases">
        <authorList>
            <person name="Kucharzyk K."/>
            <person name="Murdoch R.W."/>
            <person name="Higgins S."/>
            <person name="Loffler F."/>
        </authorList>
    </citation>
    <scope>NUCLEOTIDE SEQUENCE</scope>
</reference>
<keyword evidence="3 6" id="KW-0812">Transmembrane</keyword>
<evidence type="ECO:0000313" key="8">
    <source>
        <dbReference type="EMBL" id="MPL85616.1"/>
    </source>
</evidence>
<evidence type="ECO:0000259" key="7">
    <source>
        <dbReference type="Pfam" id="PF01895"/>
    </source>
</evidence>
<evidence type="ECO:0000256" key="3">
    <source>
        <dbReference type="ARBA" id="ARBA00022692"/>
    </source>
</evidence>
<dbReference type="PANTHER" id="PTHR10010">
    <property type="entry name" value="SOLUTE CARRIER FAMILY 34 SODIUM PHOSPHATE , MEMBER 2-RELATED"/>
    <property type="match status" value="1"/>
</dbReference>
<dbReference type="InterPro" id="IPR004633">
    <property type="entry name" value="NaPi_cotrn-rel/YqeW-like"/>
</dbReference>
<keyword evidence="4 6" id="KW-1133">Transmembrane helix</keyword>
<evidence type="ECO:0000256" key="2">
    <source>
        <dbReference type="ARBA" id="ARBA00022475"/>
    </source>
</evidence>
<proteinExistence type="predicted"/>
<accession>A0A644V2Q2</accession>
<keyword evidence="2" id="KW-1003">Cell membrane</keyword>
<dbReference type="InterPro" id="IPR003841">
    <property type="entry name" value="Na/Pi_transpt"/>
</dbReference>
<feature type="transmembrane region" description="Helical" evidence="6">
    <location>
        <begin position="295"/>
        <end position="316"/>
    </location>
</feature>
<feature type="transmembrane region" description="Helical" evidence="6">
    <location>
        <begin position="136"/>
        <end position="154"/>
    </location>
</feature>
<keyword evidence="5 6" id="KW-0472">Membrane</keyword>
<dbReference type="SUPFAM" id="SSF109755">
    <property type="entry name" value="PhoU-like"/>
    <property type="match status" value="1"/>
</dbReference>
<evidence type="ECO:0000256" key="1">
    <source>
        <dbReference type="ARBA" id="ARBA00004651"/>
    </source>
</evidence>
<evidence type="ECO:0000256" key="4">
    <source>
        <dbReference type="ARBA" id="ARBA00022989"/>
    </source>
</evidence>
<organism evidence="8">
    <name type="scientific">bioreactor metagenome</name>
    <dbReference type="NCBI Taxonomy" id="1076179"/>
    <lineage>
        <taxon>unclassified sequences</taxon>
        <taxon>metagenomes</taxon>
        <taxon>ecological metagenomes</taxon>
    </lineage>
</organism>
<dbReference type="NCBIfam" id="TIGR00704">
    <property type="entry name" value="NaPi_cotrn_rel"/>
    <property type="match status" value="1"/>
</dbReference>
<dbReference type="EMBL" id="VSSQ01000208">
    <property type="protein sequence ID" value="MPL85616.1"/>
    <property type="molecule type" value="Genomic_DNA"/>
</dbReference>
<feature type="transmembrane region" description="Helical" evidence="6">
    <location>
        <begin position="254"/>
        <end position="275"/>
    </location>
</feature>
<protein>
    <recommendedName>
        <fullName evidence="7">PhoU domain-containing protein</fullName>
    </recommendedName>
</protein>
<dbReference type="GO" id="GO:0005436">
    <property type="term" value="F:sodium:phosphate symporter activity"/>
    <property type="evidence" value="ECO:0007669"/>
    <property type="project" value="InterPro"/>
</dbReference>
<sequence length="561" mass="62238">MEIVYQILKLLGSLGLFLYGMTLMSGALQKVAGEKMRSILAAMTSNSLKRVLTGLFITAIIQSSSATTVMVVSFVNAGLLSLVQSVGVIMGANIGTTVTAWIISMLGFKFDISVLSIPLIGVGFTLMMFKSKKKKSVGELIIGFSLLFLGLTFLKDSVPDLRANPEVFEFLQGWTKYGYGSVLIFVLIGTLLTIIMQSSSATMALTLVMSSYGWIPFDMAAAMVLGENIGTTITANIAAAVANVSARRAALAHLVFNIFGVIWVLVFFRPVLSIVAKITISVFGLDPFVSSEATLYGVSFLHTLFNITNTLLLVGFTNQIVKLVSYVIKTKETEEVFRLKYIQGGVLSTAELSLSQAKSEITDFAKLAKQEFSYAREAMRLCNSDKFDELYAKIEHYEQITDKVELEIANYLNNVSEGELSEESGRRLQAMYKIISEIESLGDSGYNIARILNRLRVHKKNFSDDVCDKLDHMFDLLDRAFDHMINNLDKGYTKLDGISNAVDSEEQINEYRNLLKEEHLFNLENNKYGYQTGVYYMDIVAECEKAGDYMINVSEAIIEIQ</sequence>
<dbReference type="NCBIfam" id="NF037997">
    <property type="entry name" value="Na_Pi_symport"/>
    <property type="match status" value="1"/>
</dbReference>
<feature type="transmembrane region" description="Helical" evidence="6">
    <location>
        <begin position="82"/>
        <end position="104"/>
    </location>
</feature>
<feature type="transmembrane region" description="Helical" evidence="6">
    <location>
        <begin position="110"/>
        <end position="129"/>
    </location>
</feature>
<dbReference type="InterPro" id="IPR038078">
    <property type="entry name" value="PhoU-like_sf"/>
</dbReference>
<dbReference type="AlphaFoldDB" id="A0A644V2Q2"/>
<gene>
    <name evidence="8" type="ORF">SDC9_31587</name>
</gene>
<dbReference type="Pfam" id="PF01895">
    <property type="entry name" value="PhoU"/>
    <property type="match status" value="1"/>
</dbReference>
<evidence type="ECO:0000256" key="6">
    <source>
        <dbReference type="SAM" id="Phobius"/>
    </source>
</evidence>
<dbReference type="GO" id="GO:0005886">
    <property type="term" value="C:plasma membrane"/>
    <property type="evidence" value="ECO:0007669"/>
    <property type="project" value="UniProtKB-SubCell"/>
</dbReference>
<dbReference type="PANTHER" id="PTHR10010:SF46">
    <property type="entry name" value="SODIUM-DEPENDENT PHOSPHATE TRANSPORT PROTEIN 2B"/>
    <property type="match status" value="1"/>
</dbReference>
<feature type="domain" description="PhoU" evidence="7">
    <location>
        <begin position="363"/>
        <end position="451"/>
    </location>
</feature>
<feature type="transmembrane region" description="Helical" evidence="6">
    <location>
        <begin position="51"/>
        <end position="75"/>
    </location>
</feature>
<feature type="transmembrane region" description="Helical" evidence="6">
    <location>
        <begin position="174"/>
        <end position="195"/>
    </location>
</feature>
<dbReference type="GO" id="GO:0044341">
    <property type="term" value="P:sodium-dependent phosphate transport"/>
    <property type="evidence" value="ECO:0007669"/>
    <property type="project" value="InterPro"/>
</dbReference>
<dbReference type="Pfam" id="PF02690">
    <property type="entry name" value="Na_Pi_cotrans"/>
    <property type="match status" value="2"/>
</dbReference>
<comment type="caution">
    <text evidence="8">The sequence shown here is derived from an EMBL/GenBank/DDBJ whole genome shotgun (WGS) entry which is preliminary data.</text>
</comment>
<name>A0A644V2Q2_9ZZZZ</name>
<dbReference type="Gene3D" id="1.20.58.220">
    <property type="entry name" value="Phosphate transport system protein phou homolog 2, domain 2"/>
    <property type="match status" value="1"/>
</dbReference>
<feature type="transmembrane region" description="Helical" evidence="6">
    <location>
        <begin position="7"/>
        <end position="31"/>
    </location>
</feature>